<reference evidence="4" key="1">
    <citation type="submission" date="2017-02" db="UniProtKB">
        <authorList>
            <consortium name="WormBaseParasite"/>
        </authorList>
    </citation>
    <scope>IDENTIFICATION</scope>
</reference>
<dbReference type="AlphaFoldDB" id="A0A0N4UDI8"/>
<organism evidence="2 4">
    <name type="scientific">Dracunculus medinensis</name>
    <name type="common">Guinea worm</name>
    <dbReference type="NCBI Taxonomy" id="318479"/>
    <lineage>
        <taxon>Eukaryota</taxon>
        <taxon>Metazoa</taxon>
        <taxon>Ecdysozoa</taxon>
        <taxon>Nematoda</taxon>
        <taxon>Chromadorea</taxon>
        <taxon>Rhabditida</taxon>
        <taxon>Spirurina</taxon>
        <taxon>Dracunculoidea</taxon>
        <taxon>Dracunculidae</taxon>
        <taxon>Dracunculus</taxon>
    </lineage>
</organism>
<name>A0A0N4UDI8_DRAME</name>
<dbReference type="WBParaSite" id="DME_0000540301-mRNA-1">
    <property type="protein sequence ID" value="DME_0000540301-mRNA-1"/>
    <property type="gene ID" value="DME_0000540301"/>
</dbReference>
<evidence type="ECO:0000313" key="3">
    <source>
        <dbReference type="Proteomes" id="UP000274756"/>
    </source>
</evidence>
<evidence type="ECO:0000313" key="2">
    <source>
        <dbReference type="Proteomes" id="UP000038040"/>
    </source>
</evidence>
<proteinExistence type="predicted"/>
<evidence type="ECO:0000313" key="1">
    <source>
        <dbReference type="EMBL" id="VDN59229.1"/>
    </source>
</evidence>
<dbReference type="Proteomes" id="UP000038040">
    <property type="component" value="Unplaced"/>
</dbReference>
<gene>
    <name evidence="1" type="ORF">DME_LOCUS9202</name>
</gene>
<accession>A0A0N4UDI8</accession>
<keyword evidence="3" id="KW-1185">Reference proteome</keyword>
<sequence>MSLNGNKPGSGGEIWVALEISLKGNKPDISKIRVVLKMSLNGNKPGSGGEIWVRCPLEMSLKGNKPGVSKIRVRFTNANCTAWQKLNLVCDPSERLVRLKSGETHNVSICHPVTLYPNGQKKTDITGPMKISRFRCDGLICNRCRCDVERGFMLSNDSATAVCTRFCPVTKIISPQCFHHKYGVIC</sequence>
<dbReference type="Proteomes" id="UP000274756">
    <property type="component" value="Unassembled WGS sequence"/>
</dbReference>
<reference evidence="1 3" key="2">
    <citation type="submission" date="2018-11" db="EMBL/GenBank/DDBJ databases">
        <authorList>
            <consortium name="Pathogen Informatics"/>
        </authorList>
    </citation>
    <scope>NUCLEOTIDE SEQUENCE [LARGE SCALE GENOMIC DNA]</scope>
</reference>
<evidence type="ECO:0000313" key="4">
    <source>
        <dbReference type="WBParaSite" id="DME_0000540301-mRNA-1"/>
    </source>
</evidence>
<dbReference type="OrthoDB" id="5841154at2759"/>
<dbReference type="EMBL" id="UYYG01001178">
    <property type="protein sequence ID" value="VDN59229.1"/>
    <property type="molecule type" value="Genomic_DNA"/>
</dbReference>
<protein>
    <submittedName>
        <fullName evidence="4">CTCK domain-containing protein</fullName>
    </submittedName>
</protein>